<gene>
    <name evidence="2" type="primary">Ccdc146</name>
</gene>
<name>A0AC58LV33_CASCN</name>
<protein>
    <submittedName>
        <fullName evidence="2">Coiled-coil domain-containing protein 146 isoform X2</fullName>
    </submittedName>
</protein>
<accession>A0AC58LV33</accession>
<organism evidence="1 2">
    <name type="scientific">Castor canadensis</name>
    <name type="common">American beaver</name>
    <dbReference type="NCBI Taxonomy" id="51338"/>
    <lineage>
        <taxon>Eukaryota</taxon>
        <taxon>Metazoa</taxon>
        <taxon>Chordata</taxon>
        <taxon>Craniata</taxon>
        <taxon>Vertebrata</taxon>
        <taxon>Euteleostomi</taxon>
        <taxon>Mammalia</taxon>
        <taxon>Eutheria</taxon>
        <taxon>Euarchontoglires</taxon>
        <taxon>Glires</taxon>
        <taxon>Rodentia</taxon>
        <taxon>Castorimorpha</taxon>
        <taxon>Castoridae</taxon>
        <taxon>Castor</taxon>
    </lineage>
</organism>
<evidence type="ECO:0000313" key="1">
    <source>
        <dbReference type="Proteomes" id="UP001732720"/>
    </source>
</evidence>
<dbReference type="Proteomes" id="UP001732720">
    <property type="component" value="Chromosome 2"/>
</dbReference>
<proteinExistence type="predicted"/>
<keyword evidence="1" id="KW-1185">Reference proteome</keyword>
<sequence length="909" mass="107181">MEDDTTDTEKEEEEGEDEKDQQDLPYAIMPTINIQDERFVDLSETPAFICLHELYAMGKLPGTRMAELKAKYTLLHDTVMSTQESEMQLLQNAKQFAERIQQQQFHLQQADAFPDAFSTEVSKMREQLLKYQNEYNAVKERDFHNQYRLNSLKEEKSLIVKEFEKIPKPGEMEKKMKILKESTEELHKEIIQKKLEIKNLREDVVSKQKQLLKEQKELEELLEYQVVLKDEVVHHQTVPVQIVKDIEKITRRKVEMEKKNIVLEYEVKELNDSLKKVENKLSSIMEEKEDVIKEVEGKRALLEVKEREYNQLVKLLELTRENEASSLTERGILDLNLRNSLIDKQNYHDELSCKQREKERDFRSLKKMELLLKVSLDALTQTQAMHQRLLLEIEAIPKDNSVLSERRRELHKEVEVAKRNLAQQKILSEGESKLVEQQLAEESKLLKEQENMRELVFNLVRMTQIKSDEREQKSKDFLKAQQKHNNIVKEIKAKDLEIRIYRKKKREIHRRLREFAKLYDTIRNERNKFVNLLHKSHQKVNEIRERYKMSLNELEILRNSAVIQERKLQNSMLKHANNITIRESMQNDVCKIMSKLQEMKEKKEAHLSSMDRLANTITMIEEEMVQLRKKYERAVQRRNECGVQLIEREEEVCIFYEKINIQEKMKLNGEIEIHTLEDKIRFLKLKIAEKQRQICVTRKLVPTKAALDADLAVLQIQFSQCTDRVKDLEKQFINPEGSRARLLPGKDLTEEEMIKKLDEMNGYQKRIKNATEKMMAVVAELSMKQALTIELQKEVREKEEFIFSCHSRMEKGLPLNKEIESEWLKVLRDEEMYARAIAETSRASSEANSRLLPSGVCTTAEQRPNAYIPEADTTLPLPKPYGALAPFKPSEPGANMRHIRKPVIKPIEI</sequence>
<reference evidence="2" key="1">
    <citation type="submission" date="2025-08" db="UniProtKB">
        <authorList>
            <consortium name="RefSeq"/>
        </authorList>
    </citation>
    <scope>IDENTIFICATION</scope>
</reference>
<evidence type="ECO:0000313" key="2">
    <source>
        <dbReference type="RefSeq" id="XP_073921008.1"/>
    </source>
</evidence>
<dbReference type="RefSeq" id="XP_073921008.1">
    <property type="nucleotide sequence ID" value="XM_074064907.1"/>
</dbReference>